<feature type="active site" description="Proton donor/acceptor" evidence="7">
    <location>
        <position position="119"/>
    </location>
</feature>
<feature type="chain" id="PRO_5025678443" evidence="8">
    <location>
        <begin position="25"/>
        <end position="166"/>
    </location>
</feature>
<protein>
    <submittedName>
        <fullName evidence="10">L,D-transpeptidase family protein</fullName>
    </submittedName>
</protein>
<dbReference type="AlphaFoldDB" id="A0A6C0U893"/>
<dbReference type="GO" id="GO:0008360">
    <property type="term" value="P:regulation of cell shape"/>
    <property type="evidence" value="ECO:0007669"/>
    <property type="project" value="UniProtKB-UniRule"/>
</dbReference>
<dbReference type="GO" id="GO:0004180">
    <property type="term" value="F:carboxypeptidase activity"/>
    <property type="evidence" value="ECO:0007669"/>
    <property type="project" value="UniProtKB-ARBA"/>
</dbReference>
<evidence type="ECO:0000259" key="9">
    <source>
        <dbReference type="PROSITE" id="PS52029"/>
    </source>
</evidence>
<evidence type="ECO:0000256" key="7">
    <source>
        <dbReference type="PROSITE-ProRule" id="PRU01373"/>
    </source>
</evidence>
<dbReference type="UniPathway" id="UPA00219"/>
<gene>
    <name evidence="10" type="ORF">G3T16_19480</name>
</gene>
<proteinExistence type="inferred from homology"/>
<keyword evidence="4 7" id="KW-0133">Cell shape</keyword>
<dbReference type="GO" id="GO:0071555">
    <property type="term" value="P:cell wall organization"/>
    <property type="evidence" value="ECO:0007669"/>
    <property type="project" value="UniProtKB-UniRule"/>
</dbReference>
<organism evidence="10 11">
    <name type="scientific">Kineobactrum salinum</name>
    <dbReference type="NCBI Taxonomy" id="2708301"/>
    <lineage>
        <taxon>Bacteria</taxon>
        <taxon>Pseudomonadati</taxon>
        <taxon>Pseudomonadota</taxon>
        <taxon>Gammaproteobacteria</taxon>
        <taxon>Cellvibrionales</taxon>
        <taxon>Halieaceae</taxon>
        <taxon>Kineobactrum</taxon>
    </lineage>
</organism>
<dbReference type="SUPFAM" id="SSF141523">
    <property type="entry name" value="L,D-transpeptidase catalytic domain-like"/>
    <property type="match status" value="1"/>
</dbReference>
<keyword evidence="8" id="KW-0732">Signal</keyword>
<dbReference type="Proteomes" id="UP000477680">
    <property type="component" value="Chromosome"/>
</dbReference>
<accession>A0A6C0U893</accession>
<dbReference type="Pfam" id="PF03734">
    <property type="entry name" value="YkuD"/>
    <property type="match status" value="1"/>
</dbReference>
<comment type="similarity">
    <text evidence="2">Belongs to the YkuD family.</text>
</comment>
<dbReference type="GO" id="GO:0016740">
    <property type="term" value="F:transferase activity"/>
    <property type="evidence" value="ECO:0007669"/>
    <property type="project" value="UniProtKB-KW"/>
</dbReference>
<evidence type="ECO:0000256" key="3">
    <source>
        <dbReference type="ARBA" id="ARBA00022679"/>
    </source>
</evidence>
<evidence type="ECO:0000256" key="5">
    <source>
        <dbReference type="ARBA" id="ARBA00022984"/>
    </source>
</evidence>
<feature type="domain" description="L,D-TPase catalytic" evidence="9">
    <location>
        <begin position="29"/>
        <end position="165"/>
    </location>
</feature>
<evidence type="ECO:0000256" key="8">
    <source>
        <dbReference type="SAM" id="SignalP"/>
    </source>
</evidence>
<dbReference type="GO" id="GO:0009252">
    <property type="term" value="P:peptidoglycan biosynthetic process"/>
    <property type="evidence" value="ECO:0007669"/>
    <property type="project" value="UniProtKB-UniPathway"/>
</dbReference>
<evidence type="ECO:0000313" key="10">
    <source>
        <dbReference type="EMBL" id="QIB67257.1"/>
    </source>
</evidence>
<dbReference type="PANTHER" id="PTHR36699">
    <property type="entry name" value="LD-TRANSPEPTIDASE"/>
    <property type="match status" value="1"/>
</dbReference>
<keyword evidence="5 7" id="KW-0573">Peptidoglycan synthesis</keyword>
<reference evidence="10 11" key="1">
    <citation type="submission" date="2020-02" db="EMBL/GenBank/DDBJ databases">
        <title>Genome sequencing for Kineobactrum sp. M2.</title>
        <authorList>
            <person name="Park S.-J."/>
        </authorList>
    </citation>
    <scope>NUCLEOTIDE SEQUENCE [LARGE SCALE GENOMIC DNA]</scope>
    <source>
        <strain evidence="10 11">M2</strain>
    </source>
</reference>
<dbReference type="RefSeq" id="WP_163496684.1">
    <property type="nucleotide sequence ID" value="NZ_CP048711.1"/>
</dbReference>
<dbReference type="InterPro" id="IPR005490">
    <property type="entry name" value="LD_TPept_cat_dom"/>
</dbReference>
<keyword evidence="6 7" id="KW-0961">Cell wall biogenesis/degradation</keyword>
<sequence length="166" mass="18906">MKSSVFRQFCTLFLFFSLLQPVLALPQADQVLVVKSERTLYLKREGKSLRAYRIALGPVPWGHKRQAGDERTPEGHYVLDFKNPDSRYYKSIRISYPNLQDRFRAQSLGVSPGGNIMIHGQPPDAEWPPEVAQLFNWTDGCIAVSNEDMDEIWQAVSVGTPIEIRP</sequence>
<dbReference type="KEGG" id="kim:G3T16_19480"/>
<keyword evidence="11" id="KW-1185">Reference proteome</keyword>
<evidence type="ECO:0000256" key="6">
    <source>
        <dbReference type="ARBA" id="ARBA00023316"/>
    </source>
</evidence>
<dbReference type="PROSITE" id="PS52029">
    <property type="entry name" value="LD_TPASE"/>
    <property type="match status" value="1"/>
</dbReference>
<dbReference type="Gene3D" id="2.40.440.10">
    <property type="entry name" value="L,D-transpeptidase catalytic domain-like"/>
    <property type="match status" value="1"/>
</dbReference>
<dbReference type="EMBL" id="CP048711">
    <property type="protein sequence ID" value="QIB67257.1"/>
    <property type="molecule type" value="Genomic_DNA"/>
</dbReference>
<evidence type="ECO:0000313" key="11">
    <source>
        <dbReference type="Proteomes" id="UP000477680"/>
    </source>
</evidence>
<dbReference type="InterPro" id="IPR038063">
    <property type="entry name" value="Transpep_catalytic_dom"/>
</dbReference>
<feature type="active site" description="Nucleophile" evidence="7">
    <location>
        <position position="141"/>
    </location>
</feature>
<evidence type="ECO:0000256" key="1">
    <source>
        <dbReference type="ARBA" id="ARBA00004752"/>
    </source>
</evidence>
<dbReference type="PANTHER" id="PTHR36699:SF1">
    <property type="entry name" value="L,D-TRANSPEPTIDASE YAFK-RELATED"/>
    <property type="match status" value="1"/>
</dbReference>
<keyword evidence="3" id="KW-0808">Transferase</keyword>
<feature type="signal peptide" evidence="8">
    <location>
        <begin position="1"/>
        <end position="24"/>
    </location>
</feature>
<name>A0A6C0U893_9GAMM</name>
<comment type="pathway">
    <text evidence="1 7">Cell wall biogenesis; peptidoglycan biosynthesis.</text>
</comment>
<evidence type="ECO:0000256" key="2">
    <source>
        <dbReference type="ARBA" id="ARBA00005992"/>
    </source>
</evidence>
<evidence type="ECO:0000256" key="4">
    <source>
        <dbReference type="ARBA" id="ARBA00022960"/>
    </source>
</evidence>
<dbReference type="CDD" id="cd16913">
    <property type="entry name" value="YkuD_like"/>
    <property type="match status" value="1"/>
</dbReference>